<dbReference type="Pfam" id="PF13558">
    <property type="entry name" value="SbcC_Walker_B"/>
    <property type="match status" value="1"/>
</dbReference>
<dbReference type="Proteomes" id="UP000182062">
    <property type="component" value="Unassembled WGS sequence"/>
</dbReference>
<dbReference type="InterPro" id="IPR027417">
    <property type="entry name" value="P-loop_NTPase"/>
</dbReference>
<sequence length="1373" mass="161138">MRVSNEQWQLNRAGLVNFWYYDEETFDFKDGKLLLRGANGSGKSVTMQSFLPVLLDGRKSPDRLDPFGSKARRMEDYLLGEKGIVDRDERTGYLFMEYVKKSTGQYLTTGIGMQAKRNKQMKSWYFVITDNRRIGIDFPLTLKHSGEKIPMSEKELKNRIGTGGEVVQSQREYMELVNRHIFGFQSTDAYEDLIKLLIQLRSPKLSKDFKPTVIYEILESALPPLTDDEIRYLSDSIDHMDQAQQELERLAMQKESINKVLRVYDRYNRYILAEQAEKWQSANKKVVQKEQAVKELQKNKEDLKVEISDLEVKEVSLSDEQDLLEKQKDQLNRHEVWSLEAKKKDLEKESLRKKDSVIRLEEKRDRKHRDYMKKKEELGSLEEREWKAKSKVEELLDEMNELAEECDFPAHIVNLSDFERMGEDVYDFTVWKKEVSAHQDVLSEAMKLLEDRTRQQERYRELERESSAKKQKVDEILQQMNHTEEWFTEEQQKLESAIFTWISEHDKLLFTDGQRQQVARSVQGLYEECSYEQVKGVLLKNLDEYREEVRTKMVEKRNHLQQLDDAIEEKNRQMTQLKQQKMIEPTRSEGTSLHREDLKGRGNAAVPFYEAVEFQEGVTEGEKSRIEAVLKQTGILDSLITAEEITPTEDSVLVAEPLLMTQTLADYLKPDVEGDSAISMQKVDDVLRSIPLEETAGAFVIDPDGSYMMGILKGHAPEEGPSKFIGRASRKRHLKEQIALLVTELEHLKEERDGVMQEISRLSQTLGNVKEWQQSIPSDEVLRDIHKEYEVLEQKRNVQQALLDQTDRQWKEVQVALSRLKQELYEYSSRFSFELATESVTQTIRLMKEYEGDLNNFENALVQLQASRQRIQDLSSLLHEIEEELDDLKGDINVEQGDRDKLLRGIESIEQQLTLKGVEEIRCEIRRVQGRYEDVKLELEMLRKTTPKKSAELERVDENLERDAEDLEFWTKMGELWKQHVMEEIHHQFVEVDVPDAEHILSAYGEVLADNEKPKILEQLTKAFFEEQQMLSEYRMGSYTDERDMPQWMSEIQDERFEPFLQEYRSHKDRRKIRFSYNGSQVNPYYLADILTKTYEEQDRNLDEQDRKLYEDIMLNHIGTILRSRIKRAAKWVRQMDKIMAARDNSSGLIFSIAWKAQTAESEEEMDTAELVSLLERDSKHLHEDDLSKITRHFQSRIAKAKELITLRNEGSTLHQVLKEVLDYRKWFTFILSYKRENEGIKKELTNNAFFQFSGGEKAMAMYIPLFTAAYSRYKEAGDFAPYIISLDEAFAGVDDNNIRDMFEVIEQLGFNYIMNSQALWGDYDTVPSLSIADLLRPKNADFVTVMRYEWDGVQKKPVQQEEEEIYERLELI</sequence>
<protein>
    <submittedName>
        <fullName evidence="2">TIGR02680 family protein</fullName>
    </submittedName>
</protein>
<dbReference type="Gene3D" id="3.40.1140.10">
    <property type="match status" value="1"/>
</dbReference>
<comment type="caution">
    <text evidence="2">The sequence shown here is derived from an EMBL/GenBank/DDBJ whole genome shotgun (WGS) entry which is preliminary data.</text>
</comment>
<name>A0A1J6W7Q7_9BACI</name>
<dbReference type="NCBIfam" id="TIGR02680">
    <property type="entry name" value="TIGR02680 family protein"/>
    <property type="match status" value="1"/>
</dbReference>
<keyword evidence="1" id="KW-0175">Coiled coil</keyword>
<gene>
    <name evidence="2" type="ORF">BHE18_15145</name>
</gene>
<feature type="coiled-coil region" evidence="1">
    <location>
        <begin position="445"/>
        <end position="479"/>
    </location>
</feature>
<keyword evidence="3" id="KW-1185">Reference proteome</keyword>
<reference evidence="2 3" key="1">
    <citation type="submission" date="2016-09" db="EMBL/GenBank/DDBJ databases">
        <title>Bacillus aquimaris SAMM genome sequence reveals colonization and biosurfactant production capacities.</title>
        <authorList>
            <person name="Waghmode S.R."/>
            <person name="Suryavanshi M.V."/>
        </authorList>
    </citation>
    <scope>NUCLEOTIDE SEQUENCE [LARGE SCALE GENOMIC DNA]</scope>
    <source>
        <strain evidence="2 3">SAMM</strain>
    </source>
</reference>
<evidence type="ECO:0000256" key="1">
    <source>
        <dbReference type="SAM" id="Coils"/>
    </source>
</evidence>
<accession>A0A1J6W7Q7</accession>
<feature type="coiled-coil region" evidence="1">
    <location>
        <begin position="542"/>
        <end position="580"/>
    </location>
</feature>
<evidence type="ECO:0000313" key="3">
    <source>
        <dbReference type="Proteomes" id="UP000182062"/>
    </source>
</evidence>
<dbReference type="InterPro" id="IPR013496">
    <property type="entry name" value="CHP02680"/>
</dbReference>
<feature type="coiled-coil region" evidence="1">
    <location>
        <begin position="731"/>
        <end position="765"/>
    </location>
</feature>
<dbReference type="EMBL" id="MINN01000072">
    <property type="protein sequence ID" value="OIU72748.1"/>
    <property type="molecule type" value="Genomic_DNA"/>
</dbReference>
<dbReference type="SUPFAM" id="SSF52540">
    <property type="entry name" value="P-loop containing nucleoside triphosphate hydrolases"/>
    <property type="match status" value="1"/>
</dbReference>
<feature type="coiled-coil region" evidence="1">
    <location>
        <begin position="233"/>
        <end position="405"/>
    </location>
</feature>
<proteinExistence type="predicted"/>
<organism evidence="2 3">
    <name type="scientific">Rossellomorea aquimaris</name>
    <dbReference type="NCBI Taxonomy" id="189382"/>
    <lineage>
        <taxon>Bacteria</taxon>
        <taxon>Bacillati</taxon>
        <taxon>Bacillota</taxon>
        <taxon>Bacilli</taxon>
        <taxon>Bacillales</taxon>
        <taxon>Bacillaceae</taxon>
        <taxon>Rossellomorea</taxon>
    </lineage>
</organism>
<feature type="coiled-coil region" evidence="1">
    <location>
        <begin position="789"/>
        <end position="823"/>
    </location>
</feature>
<feature type="coiled-coil region" evidence="1">
    <location>
        <begin position="847"/>
        <end position="945"/>
    </location>
</feature>
<evidence type="ECO:0000313" key="2">
    <source>
        <dbReference type="EMBL" id="OIU72748.1"/>
    </source>
</evidence>